<keyword evidence="3" id="KW-1185">Reference proteome</keyword>
<evidence type="ECO:0000256" key="1">
    <source>
        <dbReference type="SAM" id="MobiDB-lite"/>
    </source>
</evidence>
<gene>
    <name evidence="2" type="ORF">SLNWT_5901</name>
</gene>
<feature type="region of interest" description="Disordered" evidence="1">
    <location>
        <begin position="1"/>
        <end position="25"/>
    </location>
</feature>
<dbReference type="Proteomes" id="UP000031523">
    <property type="component" value="Chromosome"/>
</dbReference>
<evidence type="ECO:0000313" key="2">
    <source>
        <dbReference type="EMBL" id="AJE86277.1"/>
    </source>
</evidence>
<protein>
    <submittedName>
        <fullName evidence="2">Uncharacterized protein</fullName>
    </submittedName>
</protein>
<organism evidence="2 3">
    <name type="scientific">Streptomyces albus (strain ATCC 21838 / DSM 41398 / FERM P-419 / JCM 4703 / NBRC 107858)</name>
    <dbReference type="NCBI Taxonomy" id="1081613"/>
    <lineage>
        <taxon>Bacteria</taxon>
        <taxon>Bacillati</taxon>
        <taxon>Actinomycetota</taxon>
        <taxon>Actinomycetes</taxon>
        <taxon>Kitasatosporales</taxon>
        <taxon>Streptomycetaceae</taxon>
        <taxon>Streptomyces</taxon>
    </lineage>
</organism>
<dbReference type="EMBL" id="CP010519">
    <property type="protein sequence ID" value="AJE86277.1"/>
    <property type="molecule type" value="Genomic_DNA"/>
</dbReference>
<dbReference type="KEGG" id="sals:SLNWT_5901"/>
<accession>A0A0B5F765</accession>
<reference evidence="2 3" key="1">
    <citation type="submission" date="2015-01" db="EMBL/GenBank/DDBJ databases">
        <title>Enhanced salinomycin production by adjusting the supply of polyketide extender units in Streptomyce albus DSM 41398.</title>
        <authorList>
            <person name="Lu C."/>
        </authorList>
    </citation>
    <scope>NUCLEOTIDE SEQUENCE [LARGE SCALE GENOMIC DNA]</scope>
    <source>
        <strain evidence="3">ATCC 21838 / DSM 41398 / FERM P-419 / JCM 4703 / NBRC 107858</strain>
    </source>
</reference>
<evidence type="ECO:0000313" key="3">
    <source>
        <dbReference type="Proteomes" id="UP000031523"/>
    </source>
</evidence>
<sequence length="42" mass="4454">MIRRGPPAGTGGGRRAPGARGHGEQELCRVCGDPHRVSVFVR</sequence>
<name>A0A0B5F765_STRA4</name>
<dbReference type="AlphaFoldDB" id="A0A0B5F765"/>
<proteinExistence type="predicted"/>